<accession>A0A0A9DY94</accession>
<dbReference type="AlphaFoldDB" id="A0A0A9DY94"/>
<evidence type="ECO:0000313" key="1">
    <source>
        <dbReference type="EMBL" id="JAD92776.1"/>
    </source>
</evidence>
<name>A0A0A9DY94_ARUDO</name>
<sequence length="44" mass="4822">MLKQNGNMSCRKDEAPTQGMVIVSLQGHLRSTHQLNVTKGNKGL</sequence>
<reference evidence="1" key="2">
    <citation type="journal article" date="2015" name="Data Brief">
        <title>Shoot transcriptome of the giant reed, Arundo donax.</title>
        <authorList>
            <person name="Barrero R.A."/>
            <person name="Guerrero F.D."/>
            <person name="Moolhuijzen P."/>
            <person name="Goolsby J.A."/>
            <person name="Tidwell J."/>
            <person name="Bellgard S.E."/>
            <person name="Bellgard M.I."/>
        </authorList>
    </citation>
    <scope>NUCLEOTIDE SEQUENCE</scope>
    <source>
        <tissue evidence="1">Shoot tissue taken approximately 20 cm above the soil surface</tissue>
    </source>
</reference>
<proteinExistence type="predicted"/>
<organism evidence="1">
    <name type="scientific">Arundo donax</name>
    <name type="common">Giant reed</name>
    <name type="synonym">Donax arundinaceus</name>
    <dbReference type="NCBI Taxonomy" id="35708"/>
    <lineage>
        <taxon>Eukaryota</taxon>
        <taxon>Viridiplantae</taxon>
        <taxon>Streptophyta</taxon>
        <taxon>Embryophyta</taxon>
        <taxon>Tracheophyta</taxon>
        <taxon>Spermatophyta</taxon>
        <taxon>Magnoliopsida</taxon>
        <taxon>Liliopsida</taxon>
        <taxon>Poales</taxon>
        <taxon>Poaceae</taxon>
        <taxon>PACMAD clade</taxon>
        <taxon>Arundinoideae</taxon>
        <taxon>Arundineae</taxon>
        <taxon>Arundo</taxon>
    </lineage>
</organism>
<protein>
    <submittedName>
        <fullName evidence="1">Pco078108b</fullName>
    </submittedName>
</protein>
<dbReference type="EMBL" id="GBRH01205119">
    <property type="protein sequence ID" value="JAD92776.1"/>
    <property type="molecule type" value="Transcribed_RNA"/>
</dbReference>
<reference evidence="1" key="1">
    <citation type="submission" date="2014-09" db="EMBL/GenBank/DDBJ databases">
        <authorList>
            <person name="Magalhaes I.L.F."/>
            <person name="Oliveira U."/>
            <person name="Santos F.R."/>
            <person name="Vidigal T.H.D.A."/>
            <person name="Brescovit A.D."/>
            <person name="Santos A.J."/>
        </authorList>
    </citation>
    <scope>NUCLEOTIDE SEQUENCE</scope>
    <source>
        <tissue evidence="1">Shoot tissue taken approximately 20 cm above the soil surface</tissue>
    </source>
</reference>